<dbReference type="Proteomes" id="UP001268864">
    <property type="component" value="Unassembled WGS sequence"/>
</dbReference>
<evidence type="ECO:0000256" key="10">
    <source>
        <dbReference type="ARBA" id="ARBA00023268"/>
    </source>
</evidence>
<dbReference type="EC" id="2.3.1.157" evidence="5"/>
<dbReference type="SUPFAM" id="SSF51161">
    <property type="entry name" value="Trimeric LpxA-like enzymes"/>
    <property type="match status" value="1"/>
</dbReference>
<proteinExistence type="inferred from homology"/>
<evidence type="ECO:0000313" key="17">
    <source>
        <dbReference type="Proteomes" id="UP001268864"/>
    </source>
</evidence>
<sequence length="396" mass="42238">MDIDTAVVLAAGEGTRLRPLTRNRPKPMLPAGNRPILEHVFDALVEAGVEELVAVVGYKRDRVQNHFGPTYRDVPVTYVTQHKQLGSGHALLQAREAVEDSMLVLNGDRLIDAGTVSAVADSFAETGDPSLAVVERQETSRYGAVEIHGDEIAELVEKPRDGDYRLINGGVYAFSADIFTAIEETPRQEGELALTDTLARIIERDRVRGVEVDGMWVDATYPWDLLTVAREVLSRGRVVESPRSDGVWIADSARVHREAVLQGPVVVGQDCEVGPDAVIGPNTALGSNVTVGSNVVVQDSVVDADTRIDPGSTLIDTVTGQDVHLGASTTVPSGPADVQVGTQVFEEQRLGAVIADRARARGNVSVTPGSLVGPKAHLDVGVTVRGNVSEGAEVTR</sequence>
<dbReference type="InterPro" id="IPR029044">
    <property type="entry name" value="Nucleotide-diphossugar_trans"/>
</dbReference>
<name>A0ABU2FPC1_9EURY</name>
<accession>A0ABU2FPC1</accession>
<evidence type="ECO:0000259" key="15">
    <source>
        <dbReference type="Pfam" id="PF25087"/>
    </source>
</evidence>
<evidence type="ECO:0000256" key="1">
    <source>
        <dbReference type="ARBA" id="ARBA00005166"/>
    </source>
</evidence>
<keyword evidence="11" id="KW-0012">Acyltransferase</keyword>
<dbReference type="Pfam" id="PF25087">
    <property type="entry name" value="GMPPB_C"/>
    <property type="match status" value="1"/>
</dbReference>
<dbReference type="Gene3D" id="2.160.10.10">
    <property type="entry name" value="Hexapeptide repeat proteins"/>
    <property type="match status" value="1"/>
</dbReference>
<evidence type="ECO:0000256" key="13">
    <source>
        <dbReference type="ARBA" id="ARBA00048493"/>
    </source>
</evidence>
<organism evidence="16 17">
    <name type="scientific">Haloarcula onubensis</name>
    <dbReference type="NCBI Taxonomy" id="2950539"/>
    <lineage>
        <taxon>Archaea</taxon>
        <taxon>Methanobacteriati</taxon>
        <taxon>Methanobacteriota</taxon>
        <taxon>Stenosarchaea group</taxon>
        <taxon>Halobacteria</taxon>
        <taxon>Halobacteriales</taxon>
        <taxon>Haloarculaceae</taxon>
        <taxon>Haloarcula</taxon>
    </lineage>
</organism>
<dbReference type="PANTHER" id="PTHR43584:SF8">
    <property type="entry name" value="N-ACETYLMURAMATE ALPHA-1-PHOSPHATE URIDYLYLTRANSFERASE"/>
    <property type="match status" value="1"/>
</dbReference>
<keyword evidence="8" id="KW-0808">Transferase</keyword>
<evidence type="ECO:0000256" key="6">
    <source>
        <dbReference type="ARBA" id="ARBA00012457"/>
    </source>
</evidence>
<protein>
    <recommendedName>
        <fullName evidence="7">Bifunctional protein GlmU</fullName>
        <ecNumber evidence="5">2.3.1.157</ecNumber>
        <ecNumber evidence="6">2.7.7.23</ecNumber>
    </recommendedName>
</protein>
<evidence type="ECO:0000313" key="16">
    <source>
        <dbReference type="EMBL" id="MDS0282259.1"/>
    </source>
</evidence>
<dbReference type="SUPFAM" id="SSF53448">
    <property type="entry name" value="Nucleotide-diphospho-sugar transferases"/>
    <property type="match status" value="1"/>
</dbReference>
<evidence type="ECO:0000256" key="9">
    <source>
        <dbReference type="ARBA" id="ARBA00022695"/>
    </source>
</evidence>
<dbReference type="InterPro" id="IPR005835">
    <property type="entry name" value="NTP_transferase_dom"/>
</dbReference>
<dbReference type="InterPro" id="IPR050065">
    <property type="entry name" value="GlmU-like"/>
</dbReference>
<dbReference type="RefSeq" id="WP_310900088.1">
    <property type="nucleotide sequence ID" value="NZ_JAMQOS010000002.1"/>
</dbReference>
<dbReference type="PANTHER" id="PTHR43584">
    <property type="entry name" value="NUCLEOTIDYL TRANSFERASE"/>
    <property type="match status" value="1"/>
</dbReference>
<reference evidence="16 17" key="1">
    <citation type="submission" date="2022-06" db="EMBL/GenBank/DDBJ databases">
        <title>Halomicroarcula sp. a new haloarchaeum isolate from saline soil.</title>
        <authorList>
            <person name="Strakova D."/>
            <person name="Galisteo C."/>
            <person name="Sanchez-Porro C."/>
            <person name="Ventosa A."/>
        </authorList>
    </citation>
    <scope>NUCLEOTIDE SEQUENCE [LARGE SCALE GENOMIC DNA]</scope>
    <source>
        <strain evidence="16 17">S3CR25-11</strain>
    </source>
</reference>
<comment type="catalytic activity">
    <reaction evidence="13">
        <text>N-acetyl-alpha-D-glucosamine 1-phosphate + UTP + H(+) = UDP-N-acetyl-alpha-D-glucosamine + diphosphate</text>
        <dbReference type="Rhea" id="RHEA:13509"/>
        <dbReference type="ChEBI" id="CHEBI:15378"/>
        <dbReference type="ChEBI" id="CHEBI:33019"/>
        <dbReference type="ChEBI" id="CHEBI:46398"/>
        <dbReference type="ChEBI" id="CHEBI:57705"/>
        <dbReference type="ChEBI" id="CHEBI:57776"/>
        <dbReference type="EC" id="2.7.7.23"/>
    </reaction>
</comment>
<comment type="similarity">
    <text evidence="3">In the C-terminal section; belongs to the transferase hexapeptide repeat family.</text>
</comment>
<dbReference type="Pfam" id="PF00483">
    <property type="entry name" value="NTP_transferase"/>
    <property type="match status" value="1"/>
</dbReference>
<evidence type="ECO:0000259" key="14">
    <source>
        <dbReference type="Pfam" id="PF00483"/>
    </source>
</evidence>
<keyword evidence="17" id="KW-1185">Reference proteome</keyword>
<evidence type="ECO:0000256" key="4">
    <source>
        <dbReference type="ARBA" id="ARBA00007947"/>
    </source>
</evidence>
<gene>
    <name evidence="16" type="ORF">NDI86_08985</name>
</gene>
<dbReference type="CDD" id="cd04181">
    <property type="entry name" value="NTP_transferase"/>
    <property type="match status" value="1"/>
</dbReference>
<evidence type="ECO:0000256" key="11">
    <source>
        <dbReference type="ARBA" id="ARBA00023315"/>
    </source>
</evidence>
<evidence type="ECO:0000256" key="5">
    <source>
        <dbReference type="ARBA" id="ARBA00012225"/>
    </source>
</evidence>
<keyword evidence="9" id="KW-0548">Nucleotidyltransferase</keyword>
<evidence type="ECO:0000256" key="12">
    <source>
        <dbReference type="ARBA" id="ARBA00048247"/>
    </source>
</evidence>
<comment type="pathway">
    <text evidence="2">Nucleotide-sugar biosynthesis; UDP-N-acetyl-alpha-D-glucosamine biosynthesis; UDP-N-acetyl-alpha-D-glucosamine from N-acetyl-alpha-D-glucosamine 1-phosphate: step 1/1.</text>
</comment>
<keyword evidence="10" id="KW-0511">Multifunctional enzyme</keyword>
<dbReference type="Gene3D" id="3.90.550.10">
    <property type="entry name" value="Spore Coat Polysaccharide Biosynthesis Protein SpsA, Chain A"/>
    <property type="match status" value="1"/>
</dbReference>
<dbReference type="NCBIfam" id="TIGR03992">
    <property type="entry name" value="Arch_glmU"/>
    <property type="match status" value="1"/>
</dbReference>
<dbReference type="InterPro" id="IPR011004">
    <property type="entry name" value="Trimer_LpxA-like_sf"/>
</dbReference>
<comment type="catalytic activity">
    <reaction evidence="12">
        <text>alpha-D-glucosamine 1-phosphate + acetyl-CoA = N-acetyl-alpha-D-glucosamine 1-phosphate + CoA + H(+)</text>
        <dbReference type="Rhea" id="RHEA:13725"/>
        <dbReference type="ChEBI" id="CHEBI:15378"/>
        <dbReference type="ChEBI" id="CHEBI:57287"/>
        <dbReference type="ChEBI" id="CHEBI:57288"/>
        <dbReference type="ChEBI" id="CHEBI:57776"/>
        <dbReference type="ChEBI" id="CHEBI:58516"/>
        <dbReference type="EC" id="2.3.1.157"/>
    </reaction>
</comment>
<evidence type="ECO:0000256" key="7">
    <source>
        <dbReference type="ARBA" id="ARBA00013414"/>
    </source>
</evidence>
<feature type="domain" description="Nucleotidyl transferase" evidence="14">
    <location>
        <begin position="6"/>
        <end position="233"/>
    </location>
</feature>
<dbReference type="EMBL" id="JAMQOS010000002">
    <property type="protein sequence ID" value="MDS0282259.1"/>
    <property type="molecule type" value="Genomic_DNA"/>
</dbReference>
<evidence type="ECO:0000256" key="8">
    <source>
        <dbReference type="ARBA" id="ARBA00022679"/>
    </source>
</evidence>
<comment type="caution">
    <text evidence="16">The sequence shown here is derived from an EMBL/GenBank/DDBJ whole genome shotgun (WGS) entry which is preliminary data.</text>
</comment>
<dbReference type="EC" id="2.7.7.23" evidence="6"/>
<feature type="domain" description="Mannose-1-phosphate guanyltransferase C-terminal" evidence="15">
    <location>
        <begin position="262"/>
        <end position="357"/>
    </location>
</feature>
<comment type="similarity">
    <text evidence="4">In the N-terminal section; belongs to the N-acetylglucosamine-1-phosphate uridyltransferase family.</text>
</comment>
<evidence type="ECO:0000256" key="3">
    <source>
        <dbReference type="ARBA" id="ARBA00007707"/>
    </source>
</evidence>
<evidence type="ECO:0000256" key="2">
    <source>
        <dbReference type="ARBA" id="ARBA00005208"/>
    </source>
</evidence>
<dbReference type="InterPro" id="IPR056729">
    <property type="entry name" value="GMPPB_C"/>
</dbReference>
<dbReference type="InterPro" id="IPR023915">
    <property type="entry name" value="Bifunctiontional_GlmU_arc-type"/>
</dbReference>
<comment type="pathway">
    <text evidence="1">Nucleotide-sugar biosynthesis; UDP-N-acetyl-alpha-D-glucosamine biosynthesis; N-acetyl-alpha-D-glucosamine 1-phosphate from alpha-D-glucosamine 6-phosphate (route II): step 2/2.</text>
</comment>